<protein>
    <submittedName>
        <fullName evidence="2">Uncharacterized protein</fullName>
    </submittedName>
</protein>
<sequence>MSSSQDPTSPEAKAASPKPNPAPPAAVSPSAEESAEDDILPGAHWTQQPLEPVYDDGASSIGSVTSTTASLSSSIFEYRTHHGRTYHSDIGHAES</sequence>
<proteinExistence type="predicted"/>
<comment type="caution">
    <text evidence="2">The sequence shown here is derived from an EMBL/GenBank/DDBJ whole genome shotgun (WGS) entry which is preliminary data.</text>
</comment>
<reference evidence="2" key="2">
    <citation type="submission" date="2023-07" db="EMBL/GenBank/DDBJ databases">
        <authorList>
            <consortium name="Lawrence Berkeley National Laboratory"/>
            <person name="Haridas S."/>
            <person name="Hensen N."/>
            <person name="Bonometti L."/>
            <person name="Westerberg I."/>
            <person name="Brannstrom I.O."/>
            <person name="Guillou S."/>
            <person name="Cros-Aarteil S."/>
            <person name="Calhoun S."/>
            <person name="Kuo A."/>
            <person name="Mondo S."/>
            <person name="Pangilinan J."/>
            <person name="Riley R."/>
            <person name="LaButti K."/>
            <person name="Andreopoulos B."/>
            <person name="Lipzen A."/>
            <person name="Chen C."/>
            <person name="Yanf M."/>
            <person name="Daum C."/>
            <person name="Ng V."/>
            <person name="Clum A."/>
            <person name="Steindorff A."/>
            <person name="Ohm R."/>
            <person name="Martin F."/>
            <person name="Silar P."/>
            <person name="Natvig D."/>
            <person name="Lalanne C."/>
            <person name="Gautier V."/>
            <person name="Ament-velasquez S.L."/>
            <person name="Kruys A."/>
            <person name="Hutchinson M.I."/>
            <person name="Powell A.J."/>
            <person name="Barry K."/>
            <person name="Miller A.N."/>
            <person name="Grigoriev I.V."/>
            <person name="Debuchy R."/>
            <person name="Gladieux P."/>
            <person name="Thoren M.H."/>
            <person name="Johannesson H."/>
        </authorList>
    </citation>
    <scope>NUCLEOTIDE SEQUENCE</scope>
    <source>
        <strain evidence="2">FGSC 1904</strain>
    </source>
</reference>
<feature type="compositionally biased region" description="Low complexity" evidence="1">
    <location>
        <begin position="7"/>
        <end position="17"/>
    </location>
</feature>
<gene>
    <name evidence="2" type="ORF">B0T20DRAFT_477611</name>
</gene>
<dbReference type="EMBL" id="JAUTDP010000004">
    <property type="protein sequence ID" value="KAK3399773.1"/>
    <property type="molecule type" value="Genomic_DNA"/>
</dbReference>
<organism evidence="2 3">
    <name type="scientific">Sordaria brevicollis</name>
    <dbReference type="NCBI Taxonomy" id="83679"/>
    <lineage>
        <taxon>Eukaryota</taxon>
        <taxon>Fungi</taxon>
        <taxon>Dikarya</taxon>
        <taxon>Ascomycota</taxon>
        <taxon>Pezizomycotina</taxon>
        <taxon>Sordariomycetes</taxon>
        <taxon>Sordariomycetidae</taxon>
        <taxon>Sordariales</taxon>
        <taxon>Sordariaceae</taxon>
        <taxon>Sordaria</taxon>
    </lineage>
</organism>
<feature type="region of interest" description="Disordered" evidence="1">
    <location>
        <begin position="1"/>
        <end position="72"/>
    </location>
</feature>
<accession>A0AAE0UD68</accession>
<evidence type="ECO:0000256" key="1">
    <source>
        <dbReference type="SAM" id="MobiDB-lite"/>
    </source>
</evidence>
<evidence type="ECO:0000313" key="2">
    <source>
        <dbReference type="EMBL" id="KAK3399773.1"/>
    </source>
</evidence>
<keyword evidence="3" id="KW-1185">Reference proteome</keyword>
<dbReference type="AlphaFoldDB" id="A0AAE0UD68"/>
<feature type="compositionally biased region" description="Low complexity" evidence="1">
    <location>
        <begin position="63"/>
        <end position="72"/>
    </location>
</feature>
<reference evidence="2" key="1">
    <citation type="journal article" date="2023" name="Mol. Phylogenet. Evol.">
        <title>Genome-scale phylogeny and comparative genomics of the fungal order Sordariales.</title>
        <authorList>
            <person name="Hensen N."/>
            <person name="Bonometti L."/>
            <person name="Westerberg I."/>
            <person name="Brannstrom I.O."/>
            <person name="Guillou S."/>
            <person name="Cros-Aarteil S."/>
            <person name="Calhoun S."/>
            <person name="Haridas S."/>
            <person name="Kuo A."/>
            <person name="Mondo S."/>
            <person name="Pangilinan J."/>
            <person name="Riley R."/>
            <person name="LaButti K."/>
            <person name="Andreopoulos B."/>
            <person name="Lipzen A."/>
            <person name="Chen C."/>
            <person name="Yan M."/>
            <person name="Daum C."/>
            <person name="Ng V."/>
            <person name="Clum A."/>
            <person name="Steindorff A."/>
            <person name="Ohm R.A."/>
            <person name="Martin F."/>
            <person name="Silar P."/>
            <person name="Natvig D.O."/>
            <person name="Lalanne C."/>
            <person name="Gautier V."/>
            <person name="Ament-Velasquez S.L."/>
            <person name="Kruys A."/>
            <person name="Hutchinson M.I."/>
            <person name="Powell A.J."/>
            <person name="Barry K."/>
            <person name="Miller A.N."/>
            <person name="Grigoriev I.V."/>
            <person name="Debuchy R."/>
            <person name="Gladieux P."/>
            <person name="Hiltunen Thoren M."/>
            <person name="Johannesson H."/>
        </authorList>
    </citation>
    <scope>NUCLEOTIDE SEQUENCE</scope>
    <source>
        <strain evidence="2">FGSC 1904</strain>
    </source>
</reference>
<evidence type="ECO:0000313" key="3">
    <source>
        <dbReference type="Proteomes" id="UP001281003"/>
    </source>
</evidence>
<dbReference type="Proteomes" id="UP001281003">
    <property type="component" value="Unassembled WGS sequence"/>
</dbReference>
<name>A0AAE0UD68_SORBR</name>